<protein>
    <submittedName>
        <fullName evidence="2">Crp/Fnr family transcriptional regulator</fullName>
    </submittedName>
</protein>
<dbReference type="RefSeq" id="WP_202090608.1">
    <property type="nucleotide sequence ID" value="NZ_JAELVM010000001.1"/>
</dbReference>
<evidence type="ECO:0000259" key="1">
    <source>
        <dbReference type="Pfam" id="PF00027"/>
    </source>
</evidence>
<name>A0ABS1QF23_9FLAO</name>
<dbReference type="CDD" id="cd00038">
    <property type="entry name" value="CAP_ED"/>
    <property type="match status" value="1"/>
</dbReference>
<organism evidence="2 3">
    <name type="scientific">Chryseobacterium endalhagicum</name>
    <dbReference type="NCBI Taxonomy" id="2797638"/>
    <lineage>
        <taxon>Bacteria</taxon>
        <taxon>Pseudomonadati</taxon>
        <taxon>Bacteroidota</taxon>
        <taxon>Flavobacteriia</taxon>
        <taxon>Flavobacteriales</taxon>
        <taxon>Weeksellaceae</taxon>
        <taxon>Chryseobacterium group</taxon>
        <taxon>Chryseobacterium</taxon>
    </lineage>
</organism>
<dbReference type="Gene3D" id="2.60.120.10">
    <property type="entry name" value="Jelly Rolls"/>
    <property type="match status" value="1"/>
</dbReference>
<evidence type="ECO:0000313" key="3">
    <source>
        <dbReference type="Proteomes" id="UP000661696"/>
    </source>
</evidence>
<proteinExistence type="predicted"/>
<accession>A0ABS1QF23</accession>
<comment type="caution">
    <text evidence="2">The sequence shown here is derived from an EMBL/GenBank/DDBJ whole genome shotgun (WGS) entry which is preliminary data.</text>
</comment>
<reference evidence="2 3" key="1">
    <citation type="submission" date="2020-12" db="EMBL/GenBank/DDBJ databases">
        <title>Chryseobacterium endoalhailicus sp. nov., isolated from seed of leguminous plant.</title>
        <authorList>
            <person name="Zhang X."/>
        </authorList>
    </citation>
    <scope>NUCLEOTIDE SEQUENCE [LARGE SCALE GENOMIC DNA]</scope>
    <source>
        <strain evidence="2 3">L7</strain>
    </source>
</reference>
<dbReference type="InterPro" id="IPR000595">
    <property type="entry name" value="cNMP-bd_dom"/>
</dbReference>
<dbReference type="Proteomes" id="UP000661696">
    <property type="component" value="Unassembled WGS sequence"/>
</dbReference>
<dbReference type="InterPro" id="IPR014710">
    <property type="entry name" value="RmlC-like_jellyroll"/>
</dbReference>
<gene>
    <name evidence="2" type="ORF">JET18_10115</name>
</gene>
<keyword evidence="3" id="KW-1185">Reference proteome</keyword>
<dbReference type="EMBL" id="JAELVM010000001">
    <property type="protein sequence ID" value="MBL1221195.1"/>
    <property type="molecule type" value="Genomic_DNA"/>
</dbReference>
<evidence type="ECO:0000313" key="2">
    <source>
        <dbReference type="EMBL" id="MBL1221195.1"/>
    </source>
</evidence>
<dbReference type="InterPro" id="IPR018490">
    <property type="entry name" value="cNMP-bd_dom_sf"/>
</dbReference>
<sequence>MFDLLRKNISRYIDLSNDEFERFAAPFNLMAFKRKDVVLAEGGYCLFEGFVVSGCFKVYYLNENGNEQTLYFALEGWWITDLDSLINNVPSILNIEALEDSEVLMISKKDKEDLYKDLPQTEKLFRIMNQQSSVALQRRILSLTGKTADKRYLEFLVKYPGLEQRLNQQQIASYLGITHEFLSKIRKKIHLKNDSL</sequence>
<dbReference type="SUPFAM" id="SSF51206">
    <property type="entry name" value="cAMP-binding domain-like"/>
    <property type="match status" value="1"/>
</dbReference>
<feature type="domain" description="Cyclic nucleotide-binding" evidence="1">
    <location>
        <begin position="31"/>
        <end position="116"/>
    </location>
</feature>
<dbReference type="Pfam" id="PF00027">
    <property type="entry name" value="cNMP_binding"/>
    <property type="match status" value="1"/>
</dbReference>